<dbReference type="Proteomes" id="UP001470230">
    <property type="component" value="Unassembled WGS sequence"/>
</dbReference>
<comment type="caution">
    <text evidence="1">The sequence shown here is derived from an EMBL/GenBank/DDBJ whole genome shotgun (WGS) entry which is preliminary data.</text>
</comment>
<dbReference type="EMBL" id="JAPFFF010000002">
    <property type="protein sequence ID" value="KAK8897296.1"/>
    <property type="molecule type" value="Genomic_DNA"/>
</dbReference>
<organism evidence="1 2">
    <name type="scientific">Tritrichomonas musculus</name>
    <dbReference type="NCBI Taxonomy" id="1915356"/>
    <lineage>
        <taxon>Eukaryota</taxon>
        <taxon>Metamonada</taxon>
        <taxon>Parabasalia</taxon>
        <taxon>Tritrichomonadida</taxon>
        <taxon>Tritrichomonadidae</taxon>
        <taxon>Tritrichomonas</taxon>
    </lineage>
</organism>
<evidence type="ECO:0000313" key="2">
    <source>
        <dbReference type="Proteomes" id="UP001470230"/>
    </source>
</evidence>
<proteinExistence type="predicted"/>
<gene>
    <name evidence="1" type="ORF">M9Y10_015236</name>
</gene>
<evidence type="ECO:0000313" key="1">
    <source>
        <dbReference type="EMBL" id="KAK8897296.1"/>
    </source>
</evidence>
<accession>A0ABR2L1S1</accession>
<keyword evidence="2" id="KW-1185">Reference proteome</keyword>
<evidence type="ECO:0008006" key="3">
    <source>
        <dbReference type="Google" id="ProtNLM"/>
    </source>
</evidence>
<name>A0ABR2L1S1_9EUKA</name>
<protein>
    <recommendedName>
        <fullName evidence="3">C2 NT-type domain-containing protein</fullName>
    </recommendedName>
</protein>
<sequence length="240" mass="27628">MPKAKICIKNIVITDIPSRSNRIFLKLKSGHNSVISNKYQIGVNNSVAFQDMIVIEHDFKQYKKGHFEVLRFSFRFEKSNGTDFKRYGSFNVIDLELNKFQPNPYHISRNLEKCKERPKVTCDIILLDSKKKQKKTCPNVTFSSPILPDKAHRRAESSAPCLNRPIFRMNEVSSKSDPCKKNQQMLLCIDDDGKTCSVSSYSLDDSFSKTIPLQISQEKYSEIEKEIDHLLTDIINNAQD</sequence>
<reference evidence="1 2" key="1">
    <citation type="submission" date="2024-04" db="EMBL/GenBank/DDBJ databases">
        <title>Tritrichomonas musculus Genome.</title>
        <authorList>
            <person name="Alves-Ferreira E."/>
            <person name="Grigg M."/>
            <person name="Lorenzi H."/>
            <person name="Galac M."/>
        </authorList>
    </citation>
    <scope>NUCLEOTIDE SEQUENCE [LARGE SCALE GENOMIC DNA]</scope>
    <source>
        <strain evidence="1 2">EAF2021</strain>
    </source>
</reference>